<dbReference type="Pfam" id="PF00072">
    <property type="entry name" value="Response_reg"/>
    <property type="match status" value="1"/>
</dbReference>
<feature type="domain" description="HTH luxR-type" evidence="4">
    <location>
        <begin position="143"/>
        <end position="208"/>
    </location>
</feature>
<evidence type="ECO:0000256" key="2">
    <source>
        <dbReference type="ARBA" id="ARBA00023125"/>
    </source>
</evidence>
<dbReference type="InterPro" id="IPR011006">
    <property type="entry name" value="CheY-like_superfamily"/>
</dbReference>
<dbReference type="PROSITE" id="PS50043">
    <property type="entry name" value="HTH_LUXR_2"/>
    <property type="match status" value="1"/>
</dbReference>
<evidence type="ECO:0000313" key="6">
    <source>
        <dbReference type="EMBL" id="SDN10170.1"/>
    </source>
</evidence>
<dbReference type="Proteomes" id="UP000199671">
    <property type="component" value="Unassembled WGS sequence"/>
</dbReference>
<dbReference type="InterPro" id="IPR016032">
    <property type="entry name" value="Sig_transdc_resp-reg_C-effctor"/>
</dbReference>
<dbReference type="PANTHER" id="PTHR43214">
    <property type="entry name" value="TWO-COMPONENT RESPONSE REGULATOR"/>
    <property type="match status" value="1"/>
</dbReference>
<evidence type="ECO:0000259" key="5">
    <source>
        <dbReference type="PROSITE" id="PS50110"/>
    </source>
</evidence>
<evidence type="ECO:0000256" key="1">
    <source>
        <dbReference type="ARBA" id="ARBA00022553"/>
    </source>
</evidence>
<organism evidence="6 7">
    <name type="scientific">Actinomyces ruminicola</name>
    <dbReference type="NCBI Taxonomy" id="332524"/>
    <lineage>
        <taxon>Bacteria</taxon>
        <taxon>Bacillati</taxon>
        <taxon>Actinomycetota</taxon>
        <taxon>Actinomycetes</taxon>
        <taxon>Actinomycetales</taxon>
        <taxon>Actinomycetaceae</taxon>
        <taxon>Actinomyces</taxon>
    </lineage>
</organism>
<dbReference type="InterPro" id="IPR000792">
    <property type="entry name" value="Tscrpt_reg_LuxR_C"/>
</dbReference>
<dbReference type="SUPFAM" id="SSF52172">
    <property type="entry name" value="CheY-like"/>
    <property type="match status" value="1"/>
</dbReference>
<keyword evidence="2" id="KW-0238">DNA-binding</keyword>
<dbReference type="GO" id="GO:0006355">
    <property type="term" value="P:regulation of DNA-templated transcription"/>
    <property type="evidence" value="ECO:0007669"/>
    <property type="project" value="InterPro"/>
</dbReference>
<dbReference type="PROSITE" id="PS50110">
    <property type="entry name" value="RESPONSE_REGULATORY"/>
    <property type="match status" value="1"/>
</dbReference>
<dbReference type="SMART" id="SM00421">
    <property type="entry name" value="HTH_LUXR"/>
    <property type="match status" value="1"/>
</dbReference>
<dbReference type="Gene3D" id="3.40.50.2300">
    <property type="match status" value="1"/>
</dbReference>
<dbReference type="Pfam" id="PF00196">
    <property type="entry name" value="GerE"/>
    <property type="match status" value="1"/>
</dbReference>
<dbReference type="PANTHER" id="PTHR43214:SF43">
    <property type="entry name" value="TWO-COMPONENT RESPONSE REGULATOR"/>
    <property type="match status" value="1"/>
</dbReference>
<dbReference type="InterPro" id="IPR039420">
    <property type="entry name" value="WalR-like"/>
</dbReference>
<sequence>MKVLVVDDNTIVRMGLRRVLEQVRDVEEVEEAADGVEAIEVARSFDPDIVLLDVRMPRMGGLEALPSLAGNASVIMMTSDDGAETIASAMKAGAKGYLIHGHLGVGEVAAAIAACSGGGTVLGPGVAEKLTLQVAAVEAEPRPNPLAGRLTEREAEVLGAAARGMSNKDIAEEQFLSARTVKNYINSAYVKLGVHSRAEAILLWREAEGS</sequence>
<dbReference type="EMBL" id="FNHU01000013">
    <property type="protein sequence ID" value="SDN10170.1"/>
    <property type="molecule type" value="Genomic_DNA"/>
</dbReference>
<evidence type="ECO:0000313" key="7">
    <source>
        <dbReference type="Proteomes" id="UP000199671"/>
    </source>
</evidence>
<dbReference type="RefSeq" id="WP_092611942.1">
    <property type="nucleotide sequence ID" value="NZ_FNHU01000013.1"/>
</dbReference>
<dbReference type="InterPro" id="IPR058245">
    <property type="entry name" value="NreC/VraR/RcsB-like_REC"/>
</dbReference>
<dbReference type="AlphaFoldDB" id="A0A1G9YM26"/>
<evidence type="ECO:0000256" key="3">
    <source>
        <dbReference type="PROSITE-ProRule" id="PRU00169"/>
    </source>
</evidence>
<accession>A0A1G9YM26</accession>
<dbReference type="GO" id="GO:0003677">
    <property type="term" value="F:DNA binding"/>
    <property type="evidence" value="ECO:0007669"/>
    <property type="project" value="UniProtKB-KW"/>
</dbReference>
<dbReference type="InterPro" id="IPR001789">
    <property type="entry name" value="Sig_transdc_resp-reg_receiver"/>
</dbReference>
<dbReference type="SUPFAM" id="SSF46894">
    <property type="entry name" value="C-terminal effector domain of the bipartite response regulators"/>
    <property type="match status" value="1"/>
</dbReference>
<gene>
    <name evidence="6" type="ORF">SAMN04487766_11363</name>
</gene>
<feature type="domain" description="Response regulatory" evidence="5">
    <location>
        <begin position="2"/>
        <end position="115"/>
    </location>
</feature>
<dbReference type="OrthoDB" id="9808843at2"/>
<dbReference type="SMART" id="SM00448">
    <property type="entry name" value="REC"/>
    <property type="match status" value="1"/>
</dbReference>
<evidence type="ECO:0000259" key="4">
    <source>
        <dbReference type="PROSITE" id="PS50043"/>
    </source>
</evidence>
<keyword evidence="1 3" id="KW-0597">Phosphoprotein</keyword>
<protein>
    <submittedName>
        <fullName evidence="6">Two component transcriptional regulator, LuxR family</fullName>
    </submittedName>
</protein>
<dbReference type="PRINTS" id="PR00038">
    <property type="entry name" value="HTHLUXR"/>
</dbReference>
<feature type="modified residue" description="4-aspartylphosphate" evidence="3">
    <location>
        <position position="53"/>
    </location>
</feature>
<reference evidence="6 7" key="1">
    <citation type="submission" date="2016-10" db="EMBL/GenBank/DDBJ databases">
        <authorList>
            <person name="de Groot N.N."/>
        </authorList>
    </citation>
    <scope>NUCLEOTIDE SEQUENCE [LARGE SCALE GENOMIC DNA]</scope>
    <source>
        <strain evidence="6 7">KPR-7B</strain>
    </source>
</reference>
<dbReference type="CDD" id="cd06170">
    <property type="entry name" value="LuxR_C_like"/>
    <property type="match status" value="1"/>
</dbReference>
<proteinExistence type="predicted"/>
<dbReference type="GO" id="GO:0000160">
    <property type="term" value="P:phosphorelay signal transduction system"/>
    <property type="evidence" value="ECO:0007669"/>
    <property type="project" value="InterPro"/>
</dbReference>
<name>A0A1G9YM26_9ACTO</name>
<dbReference type="CDD" id="cd17535">
    <property type="entry name" value="REC_NarL-like"/>
    <property type="match status" value="1"/>
</dbReference>